<evidence type="ECO:0008006" key="4">
    <source>
        <dbReference type="Google" id="ProtNLM"/>
    </source>
</evidence>
<feature type="signal peptide" evidence="1">
    <location>
        <begin position="1"/>
        <end position="18"/>
    </location>
</feature>
<dbReference type="EMBL" id="LT906449">
    <property type="protein sequence ID" value="SNV04803.1"/>
    <property type="molecule type" value="Genomic_DNA"/>
</dbReference>
<dbReference type="InterPro" id="IPR025348">
    <property type="entry name" value="DUF4252"/>
</dbReference>
<sequence length="172" mass="19042">MKSMKIKLLLLLSAVCFSVEINVQSLLQKFEKNKDITTVVVSQKMFQMLSKIETKDADAKEFMQVANKLTGMKVFSTESKAAIAQMKQEVESYVKAAALGELMRVKDKASNVKIYTKGGKDANHASELLMLIEEAQGGKQTVVLSLTGDIDLQKVGVLTKNMNLPKEVNDIR</sequence>
<evidence type="ECO:0000313" key="3">
    <source>
        <dbReference type="Proteomes" id="UP000215539"/>
    </source>
</evidence>
<keyword evidence="1" id="KW-0732">Signal</keyword>
<evidence type="ECO:0000256" key="1">
    <source>
        <dbReference type="SAM" id="SignalP"/>
    </source>
</evidence>
<proteinExistence type="predicted"/>
<name>A0AAX2GWH2_9FLAO</name>
<evidence type="ECO:0000313" key="2">
    <source>
        <dbReference type="EMBL" id="SNV04803.1"/>
    </source>
</evidence>
<accession>A0AAX2GWH2</accession>
<dbReference type="Pfam" id="PF14060">
    <property type="entry name" value="DUF4252"/>
    <property type="match status" value="1"/>
</dbReference>
<organism evidence="2 3">
    <name type="scientific">Capnocytophaga haemolytica</name>
    <dbReference type="NCBI Taxonomy" id="45243"/>
    <lineage>
        <taxon>Bacteria</taxon>
        <taxon>Pseudomonadati</taxon>
        <taxon>Bacteroidota</taxon>
        <taxon>Flavobacteriia</taxon>
        <taxon>Flavobacteriales</taxon>
        <taxon>Flavobacteriaceae</taxon>
        <taxon>Capnocytophaga</taxon>
    </lineage>
</organism>
<feature type="chain" id="PRO_5043690665" description="DUF4252 domain-containing protein" evidence="1">
    <location>
        <begin position="19"/>
        <end position="172"/>
    </location>
</feature>
<dbReference type="AlphaFoldDB" id="A0AAX2GWH2"/>
<gene>
    <name evidence="2" type="ORF">SAMEA44541418_00495</name>
</gene>
<dbReference type="Proteomes" id="UP000215539">
    <property type="component" value="Chromosome 1"/>
</dbReference>
<reference evidence="2 3" key="1">
    <citation type="submission" date="2017-06" db="EMBL/GenBank/DDBJ databases">
        <authorList>
            <consortium name="Pathogen Informatics"/>
        </authorList>
    </citation>
    <scope>NUCLEOTIDE SEQUENCE [LARGE SCALE GENOMIC DNA]</scope>
    <source>
        <strain evidence="2 3">NCTC12947</strain>
    </source>
</reference>
<protein>
    <recommendedName>
        <fullName evidence="4">DUF4252 domain-containing protein</fullName>
    </recommendedName>
</protein>